<dbReference type="RefSeq" id="XP_040722808.1">
    <property type="nucleotide sequence ID" value="XM_040866140.1"/>
</dbReference>
<dbReference type="GO" id="GO:0005774">
    <property type="term" value="C:vacuolar membrane"/>
    <property type="evidence" value="ECO:0007669"/>
    <property type="project" value="TreeGrafter"/>
</dbReference>
<dbReference type="PANTHER" id="PTHR12991:SF10">
    <property type="entry name" value="GATOR COMPLEX PROTEIN NPRL2"/>
    <property type="match status" value="1"/>
</dbReference>
<keyword evidence="3" id="KW-1185">Reference proteome</keyword>
<gene>
    <name evidence="2" type="ORF">BCR37DRAFT_155909</name>
</gene>
<evidence type="ECO:0000313" key="2">
    <source>
        <dbReference type="EMBL" id="ORY76968.1"/>
    </source>
</evidence>
<dbReference type="OrthoDB" id="338854at2759"/>
<organism evidence="2 3">
    <name type="scientific">Protomyces lactucae-debilis</name>
    <dbReference type="NCBI Taxonomy" id="2754530"/>
    <lineage>
        <taxon>Eukaryota</taxon>
        <taxon>Fungi</taxon>
        <taxon>Dikarya</taxon>
        <taxon>Ascomycota</taxon>
        <taxon>Taphrinomycotina</taxon>
        <taxon>Taphrinomycetes</taxon>
        <taxon>Taphrinales</taxon>
        <taxon>Protomycetaceae</taxon>
        <taxon>Protomyces</taxon>
    </lineage>
</organism>
<dbReference type="GO" id="GO:0005096">
    <property type="term" value="F:GTPase activator activity"/>
    <property type="evidence" value="ECO:0007669"/>
    <property type="project" value="TreeGrafter"/>
</dbReference>
<dbReference type="GO" id="GO:1990130">
    <property type="term" value="C:GATOR1 complex"/>
    <property type="evidence" value="ECO:0007669"/>
    <property type="project" value="TreeGrafter"/>
</dbReference>
<dbReference type="EMBL" id="MCFI01000021">
    <property type="protein sequence ID" value="ORY76968.1"/>
    <property type="molecule type" value="Genomic_DNA"/>
</dbReference>
<protein>
    <submittedName>
        <fullName evidence="2">Nitrogen permease regulator 2</fullName>
    </submittedName>
</protein>
<name>A0A1Y2EZE0_PROLT</name>
<comment type="caution">
    <text evidence="2">The sequence shown here is derived from an EMBL/GenBank/DDBJ whole genome shotgun (WGS) entry which is preliminary data.</text>
</comment>
<dbReference type="STRING" id="56484.A0A1Y2EZE0"/>
<accession>A0A1Y2EZE0</accession>
<reference evidence="2 3" key="1">
    <citation type="submission" date="2016-07" db="EMBL/GenBank/DDBJ databases">
        <title>Pervasive Adenine N6-methylation of Active Genes in Fungi.</title>
        <authorList>
            <consortium name="DOE Joint Genome Institute"/>
            <person name="Mondo S.J."/>
            <person name="Dannebaum R.O."/>
            <person name="Kuo R.C."/>
            <person name="Labutti K."/>
            <person name="Haridas S."/>
            <person name="Kuo A."/>
            <person name="Salamov A."/>
            <person name="Ahrendt S.R."/>
            <person name="Lipzen A."/>
            <person name="Sullivan W."/>
            <person name="Andreopoulos W.B."/>
            <person name="Clum A."/>
            <person name="Lindquist E."/>
            <person name="Daum C."/>
            <person name="Ramamoorthy G.K."/>
            <person name="Gryganskyi A."/>
            <person name="Culley D."/>
            <person name="Magnuson J.K."/>
            <person name="James T.Y."/>
            <person name="O'Malley M.A."/>
            <person name="Stajich J.E."/>
            <person name="Spatafora J.W."/>
            <person name="Visel A."/>
            <person name="Grigoriev I.V."/>
        </authorList>
    </citation>
    <scope>NUCLEOTIDE SEQUENCE [LARGE SCALE GENOMIC DNA]</scope>
    <source>
        <strain evidence="2 3">12-1054</strain>
    </source>
</reference>
<proteinExistence type="inferred from homology"/>
<comment type="similarity">
    <text evidence="1">Belongs to the NPR2 family.</text>
</comment>
<dbReference type="Proteomes" id="UP000193685">
    <property type="component" value="Unassembled WGS sequence"/>
</dbReference>
<dbReference type="Pfam" id="PF06218">
    <property type="entry name" value="NPR2"/>
    <property type="match status" value="2"/>
</dbReference>
<dbReference type="AlphaFoldDB" id="A0A1Y2EZE0"/>
<dbReference type="GO" id="GO:1904262">
    <property type="term" value="P:negative regulation of TORC1 signaling"/>
    <property type="evidence" value="ECO:0007669"/>
    <property type="project" value="TreeGrafter"/>
</dbReference>
<dbReference type="InterPro" id="IPR009348">
    <property type="entry name" value="NPR2-like"/>
</dbReference>
<evidence type="ECO:0000256" key="1">
    <source>
        <dbReference type="ARBA" id="ARBA00008433"/>
    </source>
</evidence>
<dbReference type="PANTHER" id="PTHR12991">
    <property type="entry name" value="NITROGEN PERMEASE REGULATOR 2/TUMOR SUPPRESSOR CANDIDATE 4"/>
    <property type="match status" value="1"/>
</dbReference>
<evidence type="ECO:0000313" key="3">
    <source>
        <dbReference type="Proteomes" id="UP000193685"/>
    </source>
</evidence>
<dbReference type="GeneID" id="63782739"/>
<dbReference type="OMA" id="IVMHKPD"/>
<dbReference type="GO" id="GO:0010508">
    <property type="term" value="P:positive regulation of autophagy"/>
    <property type="evidence" value="ECO:0007669"/>
    <property type="project" value="TreeGrafter"/>
</dbReference>
<sequence length="396" mass="44596">MAEAELSGSPSFPRMLAIFFAIFHPTAGPSVIHQVPHNFVSTGTESTAGKVNFDTISEYVIPKRQLCDRMVATCVSGYRILGYPIHMLGSHYERNAFIFNCCVVFDEADDAASYIPVVKRLANTLKNMEELKGSLSTESGRGVVYHVIEQVLEDLNNYCECMIPIIDDEVTLNIKLFPSYRRPPVIRDWHVPVPTINLKGMIDQDWDLTMQRVIPHIDGVSSVRRIAELSDVDPNLVARAMQHLYYYGCLITTDIFQFGGMYATTPELSLLTIDDGMQAECLAYISREEDLSFAVVFALYASLKSGKSLREWITVNAGGLQGIDIRRFITFGVIKGFLYRVHTFPYLVKDQCIEGEVSEWADGTRHLDELSVMLKRSPVDLLAELKRAGSLQLIYR</sequence>